<accession>A0A6A6TS81</accession>
<feature type="compositionally biased region" description="Polar residues" evidence="1">
    <location>
        <begin position="106"/>
        <end position="118"/>
    </location>
</feature>
<evidence type="ECO:0000256" key="1">
    <source>
        <dbReference type="SAM" id="MobiDB-lite"/>
    </source>
</evidence>
<organism evidence="3 4">
    <name type="scientific">Lophiostoma macrostomum CBS 122681</name>
    <dbReference type="NCBI Taxonomy" id="1314788"/>
    <lineage>
        <taxon>Eukaryota</taxon>
        <taxon>Fungi</taxon>
        <taxon>Dikarya</taxon>
        <taxon>Ascomycota</taxon>
        <taxon>Pezizomycotina</taxon>
        <taxon>Dothideomycetes</taxon>
        <taxon>Pleosporomycetidae</taxon>
        <taxon>Pleosporales</taxon>
        <taxon>Lophiostomataceae</taxon>
        <taxon>Lophiostoma</taxon>
    </lineage>
</organism>
<feature type="region of interest" description="Disordered" evidence="1">
    <location>
        <begin position="95"/>
        <end position="173"/>
    </location>
</feature>
<keyword evidence="2" id="KW-0472">Membrane</keyword>
<keyword evidence="4" id="KW-1185">Reference proteome</keyword>
<sequence>MTLSICEFTAVCLVALLFFRMLKRHADVPIYAFFAAPTAYFFFFVSEVSLTRKVAVSAIYLWFYGPNLNAWPYVFYWEVVKHEFGGIQSELQQRLDTASDDEPVTPDQQDTITATTPPTEDAIPPSQEPVSVTTSRHEAPIPPRHPRASTSATPREPIKPSHQPVASRPKFPAYHRPELSDAERRRRYARPIIAPPRPKFQLRKRTHPIDRAEFIEPGTALLCKDPRPPPPRPQMAPYIPIMTWFALAEGLQKHRAFADQLLASITAFYVACFQDPTLNWREPMDSIRGLLVATETDLVVLHPGCLVSDYQERLG</sequence>
<proteinExistence type="predicted"/>
<reference evidence="3" key="1">
    <citation type="journal article" date="2020" name="Stud. Mycol.">
        <title>101 Dothideomycetes genomes: a test case for predicting lifestyles and emergence of pathogens.</title>
        <authorList>
            <person name="Haridas S."/>
            <person name="Albert R."/>
            <person name="Binder M."/>
            <person name="Bloem J."/>
            <person name="Labutti K."/>
            <person name="Salamov A."/>
            <person name="Andreopoulos B."/>
            <person name="Baker S."/>
            <person name="Barry K."/>
            <person name="Bills G."/>
            <person name="Bluhm B."/>
            <person name="Cannon C."/>
            <person name="Castanera R."/>
            <person name="Culley D."/>
            <person name="Daum C."/>
            <person name="Ezra D."/>
            <person name="Gonzalez J."/>
            <person name="Henrissat B."/>
            <person name="Kuo A."/>
            <person name="Liang C."/>
            <person name="Lipzen A."/>
            <person name="Lutzoni F."/>
            <person name="Magnuson J."/>
            <person name="Mondo S."/>
            <person name="Nolan M."/>
            <person name="Ohm R."/>
            <person name="Pangilinan J."/>
            <person name="Park H.-J."/>
            <person name="Ramirez L."/>
            <person name="Alfaro M."/>
            <person name="Sun H."/>
            <person name="Tritt A."/>
            <person name="Yoshinaga Y."/>
            <person name="Zwiers L.-H."/>
            <person name="Turgeon B."/>
            <person name="Goodwin S."/>
            <person name="Spatafora J."/>
            <person name="Crous P."/>
            <person name="Grigoriev I."/>
        </authorList>
    </citation>
    <scope>NUCLEOTIDE SEQUENCE</scope>
    <source>
        <strain evidence="3">CBS 122681</strain>
    </source>
</reference>
<gene>
    <name evidence="3" type="ORF">K491DRAFT_385233</name>
</gene>
<name>A0A6A6TS81_9PLEO</name>
<feature type="transmembrane region" description="Helical" evidence="2">
    <location>
        <begin position="28"/>
        <end position="45"/>
    </location>
</feature>
<evidence type="ECO:0000313" key="4">
    <source>
        <dbReference type="Proteomes" id="UP000799324"/>
    </source>
</evidence>
<evidence type="ECO:0000256" key="2">
    <source>
        <dbReference type="SAM" id="Phobius"/>
    </source>
</evidence>
<dbReference type="EMBL" id="MU004292">
    <property type="protein sequence ID" value="KAF2661758.1"/>
    <property type="molecule type" value="Genomic_DNA"/>
</dbReference>
<feature type="transmembrane region" description="Helical" evidence="2">
    <location>
        <begin position="5"/>
        <end position="22"/>
    </location>
</feature>
<keyword evidence="2" id="KW-0812">Transmembrane</keyword>
<keyword evidence="2" id="KW-1133">Transmembrane helix</keyword>
<dbReference type="AlphaFoldDB" id="A0A6A6TS81"/>
<protein>
    <submittedName>
        <fullName evidence="3">Uncharacterized protein</fullName>
    </submittedName>
</protein>
<dbReference type="Proteomes" id="UP000799324">
    <property type="component" value="Unassembled WGS sequence"/>
</dbReference>
<evidence type="ECO:0000313" key="3">
    <source>
        <dbReference type="EMBL" id="KAF2661758.1"/>
    </source>
</evidence>